<dbReference type="SMART" id="SM00530">
    <property type="entry name" value="HTH_XRE"/>
    <property type="match status" value="1"/>
</dbReference>
<dbReference type="PANTHER" id="PTHR46797:SF1">
    <property type="entry name" value="METHYLPHOSPHONATE SYNTHASE"/>
    <property type="match status" value="1"/>
</dbReference>
<dbReference type="Pfam" id="PF01381">
    <property type="entry name" value="HTH_3"/>
    <property type="match status" value="1"/>
</dbReference>
<dbReference type="InterPro" id="IPR001387">
    <property type="entry name" value="Cro/C1-type_HTH"/>
</dbReference>
<dbReference type="EMBL" id="WSRQ01000041">
    <property type="protein sequence ID" value="MVX65911.1"/>
    <property type="molecule type" value="Genomic_DNA"/>
</dbReference>
<dbReference type="InterPro" id="IPR050807">
    <property type="entry name" value="TransReg_Diox_bact_type"/>
</dbReference>
<dbReference type="GO" id="GO:0005829">
    <property type="term" value="C:cytosol"/>
    <property type="evidence" value="ECO:0007669"/>
    <property type="project" value="TreeGrafter"/>
</dbReference>
<gene>
    <name evidence="3" type="ORF">GKZ28_19725</name>
</gene>
<evidence type="ECO:0000259" key="2">
    <source>
        <dbReference type="PROSITE" id="PS50943"/>
    </source>
</evidence>
<evidence type="ECO:0000313" key="4">
    <source>
        <dbReference type="Proteomes" id="UP000656077"/>
    </source>
</evidence>
<protein>
    <submittedName>
        <fullName evidence="3">Helix-turn-helix domain-containing protein</fullName>
    </submittedName>
</protein>
<dbReference type="GO" id="GO:0003700">
    <property type="term" value="F:DNA-binding transcription factor activity"/>
    <property type="evidence" value="ECO:0007669"/>
    <property type="project" value="TreeGrafter"/>
</dbReference>
<sequence>MLTQIEIGTRIKQIRESKGISQQSLVNELNEIGMSLSRETLSKIENGNRTLAVHELKGICKALDVDVEVLLREEEDEVTLKKLFRKQNLQEDTLKKIDVIEDMIINFISQKNLPKKEKRNVKPLWRS</sequence>
<feature type="domain" description="HTH cro/C1-type" evidence="2">
    <location>
        <begin position="11"/>
        <end position="70"/>
    </location>
</feature>
<organism evidence="3 4">
    <name type="scientific">Clostridium chromiireducens</name>
    <dbReference type="NCBI Taxonomy" id="225345"/>
    <lineage>
        <taxon>Bacteria</taxon>
        <taxon>Bacillati</taxon>
        <taxon>Bacillota</taxon>
        <taxon>Clostridia</taxon>
        <taxon>Eubacteriales</taxon>
        <taxon>Clostridiaceae</taxon>
        <taxon>Clostridium</taxon>
    </lineage>
</organism>
<name>A0A964RQB2_9CLOT</name>
<dbReference type="RefSeq" id="WP_160360569.1">
    <property type="nucleotide sequence ID" value="NZ_WSRQ01000041.1"/>
</dbReference>
<comment type="caution">
    <text evidence="3">The sequence shown here is derived from an EMBL/GenBank/DDBJ whole genome shotgun (WGS) entry which is preliminary data.</text>
</comment>
<evidence type="ECO:0000313" key="3">
    <source>
        <dbReference type="EMBL" id="MVX65911.1"/>
    </source>
</evidence>
<proteinExistence type="predicted"/>
<dbReference type="Proteomes" id="UP000656077">
    <property type="component" value="Unassembled WGS sequence"/>
</dbReference>
<accession>A0A964RQB2</accession>
<dbReference type="CDD" id="cd00093">
    <property type="entry name" value="HTH_XRE"/>
    <property type="match status" value="1"/>
</dbReference>
<dbReference type="PROSITE" id="PS50943">
    <property type="entry name" value="HTH_CROC1"/>
    <property type="match status" value="1"/>
</dbReference>
<dbReference type="PANTHER" id="PTHR46797">
    <property type="entry name" value="HTH-TYPE TRANSCRIPTIONAL REGULATOR"/>
    <property type="match status" value="1"/>
</dbReference>
<dbReference type="GO" id="GO:0003677">
    <property type="term" value="F:DNA binding"/>
    <property type="evidence" value="ECO:0007669"/>
    <property type="project" value="UniProtKB-KW"/>
</dbReference>
<dbReference type="SUPFAM" id="SSF47413">
    <property type="entry name" value="lambda repressor-like DNA-binding domains"/>
    <property type="match status" value="1"/>
</dbReference>
<dbReference type="InterPro" id="IPR010982">
    <property type="entry name" value="Lambda_DNA-bd_dom_sf"/>
</dbReference>
<keyword evidence="1" id="KW-0238">DNA-binding</keyword>
<reference evidence="3" key="1">
    <citation type="submission" date="2019-12" db="EMBL/GenBank/DDBJ databases">
        <title>Microbes associate with the intestines of laboratory mice.</title>
        <authorList>
            <person name="Navarre W."/>
            <person name="Wong E."/>
        </authorList>
    </citation>
    <scope>NUCLEOTIDE SEQUENCE</scope>
    <source>
        <strain evidence="3">NM79_F5</strain>
    </source>
</reference>
<dbReference type="Gene3D" id="1.10.260.40">
    <property type="entry name" value="lambda repressor-like DNA-binding domains"/>
    <property type="match status" value="1"/>
</dbReference>
<dbReference type="AlphaFoldDB" id="A0A964RQB2"/>
<evidence type="ECO:0000256" key="1">
    <source>
        <dbReference type="ARBA" id="ARBA00023125"/>
    </source>
</evidence>